<organism evidence="7 8">
    <name type="scientific">Petromyzon marinus</name>
    <name type="common">Sea lamprey</name>
    <dbReference type="NCBI Taxonomy" id="7757"/>
    <lineage>
        <taxon>Eukaryota</taxon>
        <taxon>Metazoa</taxon>
        <taxon>Chordata</taxon>
        <taxon>Craniata</taxon>
        <taxon>Vertebrata</taxon>
        <taxon>Cyclostomata</taxon>
        <taxon>Hyperoartia</taxon>
        <taxon>Petromyzontiformes</taxon>
        <taxon>Petromyzontidae</taxon>
        <taxon>Petromyzon</taxon>
    </lineage>
</organism>
<name>A0AAJ7TZJ2_PETMA</name>
<dbReference type="KEGG" id="pmrn:116952139"/>
<keyword evidence="4" id="KW-1133">Transmembrane helix</keyword>
<keyword evidence="7" id="KW-1185">Reference proteome</keyword>
<dbReference type="Proteomes" id="UP001318040">
    <property type="component" value="Chromosome 3"/>
</dbReference>
<evidence type="ECO:0000256" key="5">
    <source>
        <dbReference type="ARBA" id="ARBA00023136"/>
    </source>
</evidence>
<evidence type="ECO:0000256" key="1">
    <source>
        <dbReference type="ARBA" id="ARBA00004167"/>
    </source>
</evidence>
<accession>A0AAJ7TZJ2</accession>
<feature type="region of interest" description="Disordered" evidence="6">
    <location>
        <begin position="117"/>
        <end position="147"/>
    </location>
</feature>
<protein>
    <submittedName>
        <fullName evidence="8">Transmembrane protein 183-like isoform X1</fullName>
    </submittedName>
</protein>
<dbReference type="CTD" id="92703"/>
<comment type="similarity">
    <text evidence="2">Belongs to the TMEM183 family.</text>
</comment>
<dbReference type="GO" id="GO:0016020">
    <property type="term" value="C:membrane"/>
    <property type="evidence" value="ECO:0007669"/>
    <property type="project" value="UniProtKB-SubCell"/>
</dbReference>
<proteinExistence type="inferred from homology"/>
<gene>
    <name evidence="8" type="primary">LOC116952139</name>
</gene>
<dbReference type="AlphaFoldDB" id="A0AAJ7TZJ2"/>
<evidence type="ECO:0000256" key="2">
    <source>
        <dbReference type="ARBA" id="ARBA00006744"/>
    </source>
</evidence>
<evidence type="ECO:0000313" key="8">
    <source>
        <dbReference type="RefSeq" id="XP_032827111.1"/>
    </source>
</evidence>
<evidence type="ECO:0000256" key="3">
    <source>
        <dbReference type="ARBA" id="ARBA00022692"/>
    </source>
</evidence>
<feature type="compositionally biased region" description="Basic residues" evidence="6">
    <location>
        <begin position="125"/>
        <end position="136"/>
    </location>
</feature>
<dbReference type="GO" id="GO:0031647">
    <property type="term" value="P:regulation of protein stability"/>
    <property type="evidence" value="ECO:0007669"/>
    <property type="project" value="TreeGrafter"/>
</dbReference>
<keyword evidence="3" id="KW-0812">Transmembrane</keyword>
<dbReference type="SUPFAM" id="SSF81383">
    <property type="entry name" value="F-box domain"/>
    <property type="match status" value="1"/>
</dbReference>
<evidence type="ECO:0000256" key="6">
    <source>
        <dbReference type="SAM" id="MobiDB-lite"/>
    </source>
</evidence>
<sequence>MFLHSTFVKIIISERLPMCASPHQVDTEEPADRVSQVGAASPRLFKLTVADFANTDPAVVKSGRVKKAMVNAIHKEAKLLCGLEASMVPVAGVGVQLGDSGLCDSDDTDCADLGEEELSQSQHHANAKSRKKRSKPASKAEDDGDEGGQEFPMDLWLLLAAYIRPEDVGRFALISKRAWFVTCTTVFWARLYRRYYHRGAELPTRLQPEEVARCQRGLKANVVRSLCHLYEPFRSRVQDLPPLPDSTPDTLQQATCLMSWHRKVNCSTHSQEQHKWEFNFKFRKQGGMGLTPRGAARPALAVPREYQGVSENADGDCCLLQVTVLNFILVPVVMGMTLSQLMISVSTDMRHHRVKLAFADSPAPRGRTRRRVDAGPLVVLDPVCSVRILPWWHPLYPY</sequence>
<evidence type="ECO:0000256" key="4">
    <source>
        <dbReference type="ARBA" id="ARBA00022989"/>
    </source>
</evidence>
<dbReference type="PANTHER" id="PTHR20988:SF2">
    <property type="entry name" value="TRANSMEMBRANE PROTEIN 183A-RELATED"/>
    <property type="match status" value="1"/>
</dbReference>
<dbReference type="PANTHER" id="PTHR20988">
    <property type="entry name" value="TRANSMEMBRANE PROTEIN 183A-RELATED"/>
    <property type="match status" value="1"/>
</dbReference>
<dbReference type="GO" id="GO:0019005">
    <property type="term" value="C:SCF ubiquitin ligase complex"/>
    <property type="evidence" value="ECO:0007669"/>
    <property type="project" value="TreeGrafter"/>
</dbReference>
<evidence type="ECO:0000313" key="7">
    <source>
        <dbReference type="Proteomes" id="UP001318040"/>
    </source>
</evidence>
<comment type="subcellular location">
    <subcellularLocation>
        <location evidence="1">Membrane</location>
        <topology evidence="1">Single-pass membrane protein</topology>
    </subcellularLocation>
</comment>
<dbReference type="InterPro" id="IPR036047">
    <property type="entry name" value="F-box-like_dom_sf"/>
</dbReference>
<dbReference type="RefSeq" id="XP_032827111.1">
    <property type="nucleotide sequence ID" value="XM_032971220.1"/>
</dbReference>
<reference evidence="8" key="1">
    <citation type="submission" date="2025-08" db="UniProtKB">
        <authorList>
            <consortium name="RefSeq"/>
        </authorList>
    </citation>
    <scope>IDENTIFICATION</scope>
    <source>
        <tissue evidence="8">Sperm</tissue>
    </source>
</reference>
<dbReference type="InterPro" id="IPR026509">
    <property type="entry name" value="TMEM183"/>
</dbReference>
<keyword evidence="5" id="KW-0472">Membrane</keyword>